<dbReference type="GO" id="GO:0032259">
    <property type="term" value="P:methylation"/>
    <property type="evidence" value="ECO:0007669"/>
    <property type="project" value="UniProtKB-KW"/>
</dbReference>
<dbReference type="InterPro" id="IPR029063">
    <property type="entry name" value="SAM-dependent_MTases_sf"/>
</dbReference>
<name>A0A378W8A3_9MYCO</name>
<dbReference type="CDD" id="cd02440">
    <property type="entry name" value="AdoMet_MTases"/>
    <property type="match status" value="1"/>
</dbReference>
<evidence type="ECO:0000256" key="2">
    <source>
        <dbReference type="ARBA" id="ARBA00022679"/>
    </source>
</evidence>
<evidence type="ECO:0000313" key="5">
    <source>
        <dbReference type="EMBL" id="SUA28488.1"/>
    </source>
</evidence>
<feature type="domain" description="Methyltransferase" evidence="4">
    <location>
        <begin position="52"/>
        <end position="147"/>
    </location>
</feature>
<dbReference type="Pfam" id="PF13649">
    <property type="entry name" value="Methyltransf_25"/>
    <property type="match status" value="1"/>
</dbReference>
<keyword evidence="1 5" id="KW-0489">Methyltransferase</keyword>
<keyword evidence="3" id="KW-0949">S-adenosyl-L-methionine</keyword>
<dbReference type="SUPFAM" id="SSF53335">
    <property type="entry name" value="S-adenosyl-L-methionine-dependent methyltransferases"/>
    <property type="match status" value="1"/>
</dbReference>
<dbReference type="Gene3D" id="3.40.50.150">
    <property type="entry name" value="Vaccinia Virus protein VP39"/>
    <property type="match status" value="1"/>
</dbReference>
<evidence type="ECO:0000256" key="1">
    <source>
        <dbReference type="ARBA" id="ARBA00022603"/>
    </source>
</evidence>
<evidence type="ECO:0000256" key="3">
    <source>
        <dbReference type="ARBA" id="ARBA00022691"/>
    </source>
</evidence>
<dbReference type="PANTHER" id="PTHR32183:SF6">
    <property type="entry name" value="CYSTEINE SULFINATE DESULFINASE_CYSTEINE DESULFURASE AND RELATED ENZYMES"/>
    <property type="match status" value="1"/>
</dbReference>
<dbReference type="AlphaFoldDB" id="A0A378W8A3"/>
<dbReference type="PANTHER" id="PTHR32183">
    <property type="match status" value="1"/>
</dbReference>
<gene>
    <name evidence="5" type="ORF">NCTC4524_04468</name>
</gene>
<evidence type="ECO:0000313" key="6">
    <source>
        <dbReference type="Proteomes" id="UP000254945"/>
    </source>
</evidence>
<reference evidence="5 6" key="1">
    <citation type="submission" date="2018-06" db="EMBL/GenBank/DDBJ databases">
        <authorList>
            <consortium name="Pathogen Informatics"/>
            <person name="Doyle S."/>
        </authorList>
    </citation>
    <scope>NUCLEOTIDE SEQUENCE [LARGE SCALE GENOMIC DNA]</scope>
    <source>
        <strain evidence="5 6">NCTC4524</strain>
    </source>
</reference>
<dbReference type="GO" id="GO:0008168">
    <property type="term" value="F:methyltransferase activity"/>
    <property type="evidence" value="ECO:0007669"/>
    <property type="project" value="UniProtKB-KW"/>
</dbReference>
<dbReference type="EMBL" id="UGQQ01000002">
    <property type="protein sequence ID" value="SUA28488.1"/>
    <property type="molecule type" value="Genomic_DNA"/>
</dbReference>
<sequence>MSKDIGSANTYFDFDATYRDDHPYGMTPVWSIGEPQPELAALIAENRIHGEVLDVGCGEGAIDLVLAELGYHCVGLDISTTAVNLARAAAARAGLSDKAEFAVADICDFVGYDDRFNTIVDSTLFCSIPPEIRPGYQQSIARAAAPGASYFALAANKAAIPEFLGSKGQGLHAVTDDELRDTVSPYWIVDEIAPAAMYGVMPDLTAVPTILAEYLQTLEQDEKGRIKTPAWRLAAHLR</sequence>
<keyword evidence="2 5" id="KW-0808">Transferase</keyword>
<dbReference type="InterPro" id="IPR041698">
    <property type="entry name" value="Methyltransf_25"/>
</dbReference>
<dbReference type="RefSeq" id="WP_051752613.1">
    <property type="nucleotide sequence ID" value="NZ_CP081000.1"/>
</dbReference>
<organism evidence="5 6">
    <name type="scientific">Mycolicibacterium senegalense</name>
    <dbReference type="NCBI Taxonomy" id="1796"/>
    <lineage>
        <taxon>Bacteria</taxon>
        <taxon>Bacillati</taxon>
        <taxon>Actinomycetota</taxon>
        <taxon>Actinomycetes</taxon>
        <taxon>Mycobacteriales</taxon>
        <taxon>Mycobacteriaceae</taxon>
        <taxon>Mycolicibacterium</taxon>
    </lineage>
</organism>
<accession>A0A378W8A3</accession>
<proteinExistence type="predicted"/>
<protein>
    <submittedName>
        <fullName evidence="5">Methyltransferase</fullName>
    </submittedName>
</protein>
<evidence type="ECO:0000259" key="4">
    <source>
        <dbReference type="Pfam" id="PF13649"/>
    </source>
</evidence>
<dbReference type="Proteomes" id="UP000254945">
    <property type="component" value="Unassembled WGS sequence"/>
</dbReference>